<evidence type="ECO:0000256" key="2">
    <source>
        <dbReference type="ARBA" id="ARBA00023239"/>
    </source>
</evidence>
<dbReference type="InterPro" id="IPR052172">
    <property type="entry name" value="UxaA_altronate/galactarate_dh"/>
</dbReference>
<comment type="similarity">
    <text evidence="1">Belongs to the UxaA family.</text>
</comment>
<reference evidence="4 5" key="1">
    <citation type="submission" date="2019-02" db="EMBL/GenBank/DDBJ databases">
        <title>Deep-cultivation of Planctomycetes and their phenomic and genomic characterization uncovers novel biology.</title>
        <authorList>
            <person name="Wiegand S."/>
            <person name="Jogler M."/>
            <person name="Boedeker C."/>
            <person name="Pinto D."/>
            <person name="Vollmers J."/>
            <person name="Rivas-Marin E."/>
            <person name="Kohn T."/>
            <person name="Peeters S.H."/>
            <person name="Heuer A."/>
            <person name="Rast P."/>
            <person name="Oberbeckmann S."/>
            <person name="Bunk B."/>
            <person name="Jeske O."/>
            <person name="Meyerdierks A."/>
            <person name="Storesund J.E."/>
            <person name="Kallscheuer N."/>
            <person name="Luecker S."/>
            <person name="Lage O.M."/>
            <person name="Pohl T."/>
            <person name="Merkel B.J."/>
            <person name="Hornburger P."/>
            <person name="Mueller R.-W."/>
            <person name="Bruemmer F."/>
            <person name="Labrenz M."/>
            <person name="Spormann A.M."/>
            <person name="Op den Camp H."/>
            <person name="Overmann J."/>
            <person name="Amann R."/>
            <person name="Jetten M.S.M."/>
            <person name="Mascher T."/>
            <person name="Medema M.H."/>
            <person name="Devos D.P."/>
            <person name="Kaster A.-K."/>
            <person name="Ovreas L."/>
            <person name="Rohde M."/>
            <person name="Galperin M.Y."/>
            <person name="Jogler C."/>
        </authorList>
    </citation>
    <scope>NUCLEOTIDE SEQUENCE [LARGE SCALE GENOMIC DNA]</scope>
    <source>
        <strain evidence="4 5">Pan44</strain>
    </source>
</reference>
<keyword evidence="2 4" id="KW-0456">Lyase</keyword>
<dbReference type="GO" id="GO:0019698">
    <property type="term" value="P:D-galacturonate catabolic process"/>
    <property type="evidence" value="ECO:0007669"/>
    <property type="project" value="TreeGrafter"/>
</dbReference>
<dbReference type="RefSeq" id="WP_145034546.1">
    <property type="nucleotide sequence ID" value="NZ_CP036271.1"/>
</dbReference>
<dbReference type="Pfam" id="PF08666">
    <property type="entry name" value="SAF"/>
    <property type="match status" value="1"/>
</dbReference>
<dbReference type="FunCoup" id="A0A517SM12">
    <property type="interactions" value="90"/>
</dbReference>
<proteinExistence type="inferred from homology"/>
<dbReference type="InterPro" id="IPR044144">
    <property type="entry name" value="SAF_UxaA/GarD"/>
</dbReference>
<accession>A0A517SM12</accession>
<evidence type="ECO:0000259" key="3">
    <source>
        <dbReference type="SMART" id="SM00858"/>
    </source>
</evidence>
<organism evidence="4 5">
    <name type="scientific">Caulifigura coniformis</name>
    <dbReference type="NCBI Taxonomy" id="2527983"/>
    <lineage>
        <taxon>Bacteria</taxon>
        <taxon>Pseudomonadati</taxon>
        <taxon>Planctomycetota</taxon>
        <taxon>Planctomycetia</taxon>
        <taxon>Planctomycetales</taxon>
        <taxon>Planctomycetaceae</taxon>
        <taxon>Caulifigura</taxon>
    </lineage>
</organism>
<dbReference type="Proteomes" id="UP000315700">
    <property type="component" value="Chromosome"/>
</dbReference>
<dbReference type="EC" id="4.2.1.7" evidence="4"/>
<evidence type="ECO:0000313" key="5">
    <source>
        <dbReference type="Proteomes" id="UP000315700"/>
    </source>
</evidence>
<dbReference type="KEGG" id="ccos:Pan44_52330"/>
<evidence type="ECO:0000256" key="1">
    <source>
        <dbReference type="ARBA" id="ARBA00010986"/>
    </source>
</evidence>
<dbReference type="AlphaFoldDB" id="A0A517SM12"/>
<dbReference type="CDD" id="cd11613">
    <property type="entry name" value="SAF_AH_GD"/>
    <property type="match status" value="1"/>
</dbReference>
<protein>
    <submittedName>
        <fullName evidence="4">Altronate dehydratase</fullName>
        <ecNumber evidence="4">4.2.1.7</ecNumber>
    </submittedName>
</protein>
<gene>
    <name evidence="4" type="primary">uxaA</name>
    <name evidence="4" type="ORF">Pan44_52330</name>
</gene>
<evidence type="ECO:0000313" key="4">
    <source>
        <dbReference type="EMBL" id="QDT57166.1"/>
    </source>
</evidence>
<dbReference type="PANTHER" id="PTHR30536:SF5">
    <property type="entry name" value="ALTRONATE DEHYDRATASE"/>
    <property type="match status" value="1"/>
</dbReference>
<dbReference type="EMBL" id="CP036271">
    <property type="protein sequence ID" value="QDT57166.1"/>
    <property type="molecule type" value="Genomic_DNA"/>
</dbReference>
<dbReference type="Pfam" id="PF04295">
    <property type="entry name" value="GD_AH_second"/>
    <property type="match status" value="1"/>
</dbReference>
<dbReference type="InterPro" id="IPR013974">
    <property type="entry name" value="SAF"/>
</dbReference>
<dbReference type="Gene3D" id="2.30.130.110">
    <property type="match status" value="1"/>
</dbReference>
<dbReference type="PANTHER" id="PTHR30536">
    <property type="entry name" value="ALTRONATE/GALACTARATE DEHYDRATASE"/>
    <property type="match status" value="1"/>
</dbReference>
<sequence>MPAPGPFLRLHPNDDVVVARRPAAKGESWFEGDFGVIAGQAIDLGHKMAVRTKSRGDAIRKYGQLIGFATEDIAPGEHVHVHNLAMGDRRFEYEFGTEVMPLHRPVAPRTFQGYRRPDGRAATRNYIGIVSTVNCSAASSRFIAEAFDRELLSSFPNVDGVIALTHKGGCAMPFDCDNHRMLNRTLAGFARHPNIAAYVIVGLGCETAQASFLTESQNLIELTDWSKSGSSAVRMLTENGAAQAPLMMNIQDVGGVRKTVERGIAAIREMLPEVNKVQRQPIPIAELVLGMNCGGSDGASGITANPALGVASDRLVAYGGTSALAETTEVYGGEHLLTRRAVSRAVGEKLLGQIRWWEDYCRKFGTTIDGNPSVGNKRGGLTTIFEKSLGAIAKGGTAPLSAVYDYAEPMNDKGFVFMDTPGFDPASVTGLIAGGSNIVVFTTGRGSCFGCKPVPTIKVATNTPLYERMPEDMDINAGRILEGASLDEVGTEIFEKIISVASGEKTLSEKQGIGDDEFCPFLPGPML</sequence>
<dbReference type="InterPro" id="IPR007392">
    <property type="entry name" value="GD_AH_second"/>
</dbReference>
<dbReference type="GO" id="GO:0008789">
    <property type="term" value="F:altronate dehydratase activity"/>
    <property type="evidence" value="ECO:0007669"/>
    <property type="project" value="UniProtKB-EC"/>
</dbReference>
<dbReference type="OrthoDB" id="9804574at2"/>
<dbReference type="SMART" id="SM00858">
    <property type="entry name" value="SAF"/>
    <property type="match status" value="1"/>
</dbReference>
<keyword evidence="5" id="KW-1185">Reference proteome</keyword>
<name>A0A517SM12_9PLAN</name>
<dbReference type="InParanoid" id="A0A517SM12"/>
<dbReference type="Pfam" id="PF20629">
    <property type="entry name" value="GD_AH_C"/>
    <property type="match status" value="1"/>
</dbReference>
<dbReference type="InterPro" id="IPR048332">
    <property type="entry name" value="GD_AH_C"/>
</dbReference>
<feature type="domain" description="SAF" evidence="3">
    <location>
        <begin position="14"/>
        <end position="85"/>
    </location>
</feature>